<name>A0A068NXZ9_FIMGI</name>
<dbReference type="eggNOG" id="COG0317">
    <property type="taxonomic scope" value="Bacteria"/>
</dbReference>
<dbReference type="PROSITE" id="PS51831">
    <property type="entry name" value="HD"/>
    <property type="match status" value="1"/>
</dbReference>
<dbReference type="STRING" id="661478.OP10G_4337"/>
<dbReference type="RefSeq" id="WP_025228410.1">
    <property type="nucleotide sequence ID" value="NZ_CP007139.1"/>
</dbReference>
<evidence type="ECO:0000313" key="2">
    <source>
        <dbReference type="EMBL" id="AIE87705.1"/>
    </source>
</evidence>
<dbReference type="OrthoDB" id="9802385at2"/>
<dbReference type="CDD" id="cd00077">
    <property type="entry name" value="HDc"/>
    <property type="match status" value="1"/>
</dbReference>
<evidence type="ECO:0000313" key="3">
    <source>
        <dbReference type="Proteomes" id="UP000027982"/>
    </source>
</evidence>
<dbReference type="SMART" id="SM00471">
    <property type="entry name" value="HDc"/>
    <property type="match status" value="1"/>
</dbReference>
<dbReference type="HOGENOM" id="CLU_084517_1_1_0"/>
<dbReference type="Gene3D" id="1.10.3210.10">
    <property type="entry name" value="Hypothetical protein af1432"/>
    <property type="match status" value="1"/>
</dbReference>
<dbReference type="AlphaFoldDB" id="A0A068NXZ9"/>
<dbReference type="GO" id="GO:0008893">
    <property type="term" value="F:guanosine-3',5'-bis(diphosphate) 3'-diphosphatase activity"/>
    <property type="evidence" value="ECO:0007669"/>
    <property type="project" value="TreeGrafter"/>
</dbReference>
<gene>
    <name evidence="2" type="ORF">OP10G_4337</name>
</gene>
<evidence type="ECO:0000259" key="1">
    <source>
        <dbReference type="PROSITE" id="PS51831"/>
    </source>
</evidence>
<dbReference type="SUPFAM" id="SSF109604">
    <property type="entry name" value="HD-domain/PDEase-like"/>
    <property type="match status" value="1"/>
</dbReference>
<reference evidence="2 3" key="1">
    <citation type="journal article" date="2014" name="PLoS ONE">
        <title>The first complete genome sequence of the class fimbriimonadia in the phylum armatimonadetes.</title>
        <authorList>
            <person name="Hu Z.Y."/>
            <person name="Wang Y.Z."/>
            <person name="Im W.T."/>
            <person name="Wang S.Y."/>
            <person name="Zhao G.P."/>
            <person name="Zheng H.J."/>
            <person name="Quan Z.X."/>
        </authorList>
    </citation>
    <scope>NUCLEOTIDE SEQUENCE [LARGE SCALE GENOMIC DNA]</scope>
    <source>
        <strain evidence="2">Gsoil 348</strain>
    </source>
</reference>
<keyword evidence="3" id="KW-1185">Reference proteome</keyword>
<feature type="domain" description="HD" evidence="1">
    <location>
        <begin position="30"/>
        <end position="136"/>
    </location>
</feature>
<sequence length="193" mass="22170">MNYPRLDRAIRAATKWHAGQDREGDSPLPYITHPMEVLILLRTVGKVLHEELLCAAILHDVLEETDATPEQIEEIAGARVRSLVQELTRVEPSAQETKGLSKEAIWKLRALRLLDEIRGQSRDAQQIKLADRLSNVREAKRTKPPEKRDRYLWQTFRILEIVPREVNPPLWDAIRAELPEAEVPEPYPHLASS</sequence>
<dbReference type="PANTHER" id="PTHR46246:SF1">
    <property type="entry name" value="GUANOSINE-3',5'-BIS(DIPHOSPHATE) 3'-PYROPHOSPHOHYDROLASE MESH1"/>
    <property type="match status" value="1"/>
</dbReference>
<dbReference type="Proteomes" id="UP000027982">
    <property type="component" value="Chromosome"/>
</dbReference>
<keyword evidence="2" id="KW-0378">Hydrolase</keyword>
<dbReference type="InterPro" id="IPR052194">
    <property type="entry name" value="MESH1"/>
</dbReference>
<organism evidence="2 3">
    <name type="scientific">Fimbriimonas ginsengisoli Gsoil 348</name>
    <dbReference type="NCBI Taxonomy" id="661478"/>
    <lineage>
        <taxon>Bacteria</taxon>
        <taxon>Bacillati</taxon>
        <taxon>Armatimonadota</taxon>
        <taxon>Fimbriimonadia</taxon>
        <taxon>Fimbriimonadales</taxon>
        <taxon>Fimbriimonadaceae</taxon>
        <taxon>Fimbriimonas</taxon>
    </lineage>
</organism>
<proteinExistence type="predicted"/>
<dbReference type="Pfam" id="PF13328">
    <property type="entry name" value="HD_4"/>
    <property type="match status" value="1"/>
</dbReference>
<dbReference type="KEGG" id="fgi:OP10G_4337"/>
<accession>A0A068NXZ9</accession>
<protein>
    <submittedName>
        <fullName evidence="2">Metal dependent phosphohydrolase</fullName>
    </submittedName>
</protein>
<dbReference type="EMBL" id="CP007139">
    <property type="protein sequence ID" value="AIE87705.1"/>
    <property type="molecule type" value="Genomic_DNA"/>
</dbReference>
<dbReference type="PANTHER" id="PTHR46246">
    <property type="entry name" value="GUANOSINE-3',5'-BIS(DIPHOSPHATE) 3'-PYROPHOSPHOHYDROLASE MESH1"/>
    <property type="match status" value="1"/>
</dbReference>
<dbReference type="InterPro" id="IPR003607">
    <property type="entry name" value="HD/PDEase_dom"/>
</dbReference>
<dbReference type="InterPro" id="IPR006674">
    <property type="entry name" value="HD_domain"/>
</dbReference>